<comment type="similarity">
    <text evidence="1">Belongs to the ROK (NagC/XylR) family.</text>
</comment>
<sequence length="401" mass="43024">MKRQPTTSSLLRRLNRSAVVDLIRTEGVISPSSLAERLNISIPTVMRVIEDLIAEDLVAYDGFDEANVRGRPRARIKFRGAAHAILGIEAGKGEFYGAVANLEGVVQTEMHETADDDGERNFEKLVGLIRRLMAAPHPRGQTIRGIGIGLPSIVRQPAGEVVLTLGLGWRDMPLRARLSEHFQMPIVVENGRNLAAVGEWGFGAGRGADSVVSLSIGPGAGAGVVIDGKLYGGHSHAAGEIGWYLDDPLLTGRPFEHLGDKQSLRFFGIPEQATKMLEEANNQYAAGKLTLAAVTDRQADKIAPVVSELLDYATMAVGSVAAFMNPEIIVLAGRIVGGGDLVLDVLRHRLKGNVYDPPSLVMGALGHRDIVLGAVRLVLDATTLNPADSLVMADYRSIDRN</sequence>
<dbReference type="Pfam" id="PF13412">
    <property type="entry name" value="HTH_24"/>
    <property type="match status" value="1"/>
</dbReference>
<name>A0ABZ0VYP2_9HYPH</name>
<dbReference type="InterPro" id="IPR036388">
    <property type="entry name" value="WH-like_DNA-bd_sf"/>
</dbReference>
<keyword evidence="3" id="KW-1185">Reference proteome</keyword>
<dbReference type="PANTHER" id="PTHR18964">
    <property type="entry name" value="ROK (REPRESSOR, ORF, KINASE) FAMILY"/>
    <property type="match status" value="1"/>
</dbReference>
<dbReference type="Gene3D" id="3.30.420.40">
    <property type="match status" value="2"/>
</dbReference>
<evidence type="ECO:0000313" key="3">
    <source>
        <dbReference type="Proteomes" id="UP001322481"/>
    </source>
</evidence>
<dbReference type="EMBL" id="CP139859">
    <property type="protein sequence ID" value="WQC02638.1"/>
    <property type="molecule type" value="Genomic_DNA"/>
</dbReference>
<geneLocation type="plasmid" evidence="2 3">
    <name>pMhuNZP2235a</name>
</geneLocation>
<organism evidence="2 3">
    <name type="scientific">Mesorhizobium huakuii</name>
    <dbReference type="NCBI Taxonomy" id="28104"/>
    <lineage>
        <taxon>Bacteria</taxon>
        <taxon>Pseudomonadati</taxon>
        <taxon>Pseudomonadota</taxon>
        <taxon>Alphaproteobacteria</taxon>
        <taxon>Hyphomicrobiales</taxon>
        <taxon>Phyllobacteriaceae</taxon>
        <taxon>Mesorhizobium</taxon>
    </lineage>
</organism>
<evidence type="ECO:0000256" key="1">
    <source>
        <dbReference type="ARBA" id="ARBA00006479"/>
    </source>
</evidence>
<dbReference type="InterPro" id="IPR000600">
    <property type="entry name" value="ROK"/>
</dbReference>
<protein>
    <submittedName>
        <fullName evidence="2">ROK family transcriptional regulator</fullName>
    </submittedName>
</protein>
<reference evidence="2 3" key="1">
    <citation type="submission" date="2023-11" db="EMBL/GenBank/DDBJ databases">
        <authorList>
            <person name="Panchal A.K."/>
            <person name="Meaney J.S."/>
            <person name="Karas B.J."/>
            <person name="diCenzo G.C."/>
        </authorList>
    </citation>
    <scope>NUCLEOTIDE SEQUENCE [LARGE SCALE GENOMIC DNA]</scope>
    <source>
        <strain evidence="2 3">NZP2235</strain>
        <plasmid evidence="2 3">pMhuNZP2235a</plasmid>
    </source>
</reference>
<dbReference type="PANTHER" id="PTHR18964:SF149">
    <property type="entry name" value="BIFUNCTIONAL UDP-N-ACETYLGLUCOSAMINE 2-EPIMERASE_N-ACETYLMANNOSAMINE KINASE"/>
    <property type="match status" value="1"/>
</dbReference>
<dbReference type="Proteomes" id="UP001322481">
    <property type="component" value="Plasmid pMhuNZP2235a"/>
</dbReference>
<proteinExistence type="inferred from homology"/>
<dbReference type="RefSeq" id="WP_322419585.1">
    <property type="nucleotide sequence ID" value="NZ_CP139859.1"/>
</dbReference>
<dbReference type="InterPro" id="IPR043129">
    <property type="entry name" value="ATPase_NBD"/>
</dbReference>
<dbReference type="InterPro" id="IPR036390">
    <property type="entry name" value="WH_DNA-bd_sf"/>
</dbReference>
<accession>A0ABZ0VYP2</accession>
<dbReference type="Pfam" id="PF00480">
    <property type="entry name" value="ROK"/>
    <property type="match status" value="1"/>
</dbReference>
<dbReference type="SUPFAM" id="SSF46785">
    <property type="entry name" value="Winged helix' DNA-binding domain"/>
    <property type="match status" value="1"/>
</dbReference>
<evidence type="ECO:0000313" key="2">
    <source>
        <dbReference type="EMBL" id="WQC02638.1"/>
    </source>
</evidence>
<dbReference type="Gene3D" id="1.10.10.10">
    <property type="entry name" value="Winged helix-like DNA-binding domain superfamily/Winged helix DNA-binding domain"/>
    <property type="match status" value="1"/>
</dbReference>
<gene>
    <name evidence="2" type="ORF">U0R22_006891</name>
</gene>
<dbReference type="SUPFAM" id="SSF53067">
    <property type="entry name" value="Actin-like ATPase domain"/>
    <property type="match status" value="1"/>
</dbReference>
<keyword evidence="2" id="KW-0614">Plasmid</keyword>